<keyword evidence="3" id="KW-1185">Reference proteome</keyword>
<name>A0AAD5Y4C1_9FUNG</name>
<sequence>MPNNQFTYLIKVIAVSDVLSAFAALVDVLFHLCDMDNKYVYGVTRAVYTLSTNMFLVLASALAITALYIVRYGGSIHNVPWILFSLLSISLSLPQMLFAYFKNGKGTKVINIMDLTLDIVLFLVTMFCYLATYHQLRMSKEARRLRLSKNTFYKQETTLHAGSNAMMKFSITFTMVNLFIFIPTIVLNMLLVLHQTKVLKGKYGYFNFFGPVGVYQTFFSIKGVLHAIGIYYGFNNKKILKSPEKKIAKEKPLPKKDDLYISMPIPLKTKEVDAPKIEALPGSFTGALSPIWDTSKASGKLDKDLQLSKKFLSMTTSASTIRVEEKSKPLMLDSPTVSKFPDFSNM</sequence>
<feature type="transmembrane region" description="Helical" evidence="1">
    <location>
        <begin position="113"/>
        <end position="136"/>
    </location>
</feature>
<evidence type="ECO:0000313" key="2">
    <source>
        <dbReference type="EMBL" id="KAJ3258941.1"/>
    </source>
</evidence>
<protein>
    <submittedName>
        <fullName evidence="2">Uncharacterized protein</fullName>
    </submittedName>
</protein>
<keyword evidence="1" id="KW-1133">Transmembrane helix</keyword>
<dbReference type="AlphaFoldDB" id="A0AAD5Y4C1"/>
<evidence type="ECO:0000256" key="1">
    <source>
        <dbReference type="SAM" id="Phobius"/>
    </source>
</evidence>
<dbReference type="Proteomes" id="UP001210925">
    <property type="component" value="Unassembled WGS sequence"/>
</dbReference>
<reference evidence="2" key="1">
    <citation type="submission" date="2020-05" db="EMBL/GenBank/DDBJ databases">
        <title>Phylogenomic resolution of chytrid fungi.</title>
        <authorList>
            <person name="Stajich J.E."/>
            <person name="Amses K."/>
            <person name="Simmons R."/>
            <person name="Seto K."/>
            <person name="Myers J."/>
            <person name="Bonds A."/>
            <person name="Quandt C.A."/>
            <person name="Barry K."/>
            <person name="Liu P."/>
            <person name="Grigoriev I."/>
            <person name="Longcore J.E."/>
            <person name="James T.Y."/>
        </authorList>
    </citation>
    <scope>NUCLEOTIDE SEQUENCE</scope>
    <source>
        <strain evidence="2">PLAUS21</strain>
    </source>
</reference>
<dbReference type="EMBL" id="JADGKB010000022">
    <property type="protein sequence ID" value="KAJ3258941.1"/>
    <property type="molecule type" value="Genomic_DNA"/>
</dbReference>
<keyword evidence="1" id="KW-0472">Membrane</keyword>
<accession>A0AAD5Y4C1</accession>
<evidence type="ECO:0000313" key="3">
    <source>
        <dbReference type="Proteomes" id="UP001210925"/>
    </source>
</evidence>
<organism evidence="2 3">
    <name type="scientific">Boothiomyces macroporosus</name>
    <dbReference type="NCBI Taxonomy" id="261099"/>
    <lineage>
        <taxon>Eukaryota</taxon>
        <taxon>Fungi</taxon>
        <taxon>Fungi incertae sedis</taxon>
        <taxon>Chytridiomycota</taxon>
        <taxon>Chytridiomycota incertae sedis</taxon>
        <taxon>Chytridiomycetes</taxon>
        <taxon>Rhizophydiales</taxon>
        <taxon>Terramycetaceae</taxon>
        <taxon>Boothiomyces</taxon>
    </lineage>
</organism>
<gene>
    <name evidence="2" type="ORF">HK103_003082</name>
</gene>
<feature type="transmembrane region" description="Helical" evidence="1">
    <location>
        <begin position="169"/>
        <end position="193"/>
    </location>
</feature>
<comment type="caution">
    <text evidence="2">The sequence shown here is derived from an EMBL/GenBank/DDBJ whole genome shotgun (WGS) entry which is preliminary data.</text>
</comment>
<keyword evidence="1" id="KW-0812">Transmembrane</keyword>
<proteinExistence type="predicted"/>
<feature type="transmembrane region" description="Helical" evidence="1">
    <location>
        <begin position="12"/>
        <end position="32"/>
    </location>
</feature>
<feature type="transmembrane region" description="Helical" evidence="1">
    <location>
        <begin position="213"/>
        <end position="234"/>
    </location>
</feature>
<feature type="transmembrane region" description="Helical" evidence="1">
    <location>
        <begin position="52"/>
        <end position="70"/>
    </location>
</feature>
<feature type="transmembrane region" description="Helical" evidence="1">
    <location>
        <begin position="82"/>
        <end position="101"/>
    </location>
</feature>